<dbReference type="EMBL" id="LVEA01000031">
    <property type="protein sequence ID" value="KYL04417.1"/>
    <property type="molecule type" value="Genomic_DNA"/>
</dbReference>
<dbReference type="GO" id="GO:0016757">
    <property type="term" value="F:glycosyltransferase activity"/>
    <property type="evidence" value="ECO:0007669"/>
    <property type="project" value="UniProtKB-KW"/>
</dbReference>
<dbReference type="InterPro" id="IPR029044">
    <property type="entry name" value="Nucleotide-diphossugar_trans"/>
</dbReference>
<protein>
    <submittedName>
        <fullName evidence="4">Capsular biosynthesis protein</fullName>
    </submittedName>
</protein>
<gene>
    <name evidence="4" type="ORF">A2J07_03635</name>
</gene>
<dbReference type="PANTHER" id="PTHR22916:SF51">
    <property type="entry name" value="GLYCOSYLTRANSFERASE EPSH-RELATED"/>
    <property type="match status" value="1"/>
</dbReference>
<evidence type="ECO:0000313" key="5">
    <source>
        <dbReference type="Proteomes" id="UP000075816"/>
    </source>
</evidence>
<evidence type="ECO:0000313" key="4">
    <source>
        <dbReference type="EMBL" id="KYL04417.1"/>
    </source>
</evidence>
<dbReference type="Gene3D" id="3.90.550.10">
    <property type="entry name" value="Spore Coat Polysaccharide Biosynthesis Protein SpsA, Chain A"/>
    <property type="match status" value="1"/>
</dbReference>
<dbReference type="RefSeq" id="WP_005958870.1">
    <property type="nucleotide sequence ID" value="NZ_CAXOUJ010000028.1"/>
</dbReference>
<evidence type="ECO:0000256" key="1">
    <source>
        <dbReference type="ARBA" id="ARBA00022676"/>
    </source>
</evidence>
<dbReference type="KEGG" id="fnf:BSQ88_01740"/>
<dbReference type="Pfam" id="PF00535">
    <property type="entry name" value="Glycos_transf_2"/>
    <property type="match status" value="1"/>
</dbReference>
<evidence type="ECO:0000256" key="2">
    <source>
        <dbReference type="ARBA" id="ARBA00022679"/>
    </source>
</evidence>
<proteinExistence type="predicted"/>
<dbReference type="InterPro" id="IPR001173">
    <property type="entry name" value="Glyco_trans_2-like"/>
</dbReference>
<evidence type="ECO:0000259" key="3">
    <source>
        <dbReference type="Pfam" id="PF00535"/>
    </source>
</evidence>
<dbReference type="SUPFAM" id="SSF53448">
    <property type="entry name" value="Nucleotide-diphospho-sugar transferases"/>
    <property type="match status" value="1"/>
</dbReference>
<keyword evidence="1" id="KW-0328">Glycosyltransferase</keyword>
<sequence length="321" mass="38024">MNKIDISIVIPIYNVETYLRECLESVYAVNLLKEVILVNDGSTDHSLQIAEEFAKKYSEETILISQEHTGVSASEARNTGLKEARGEYVYFMDSDDFLDSKAFENFFYKIKGTDLEILHGTGRRYKSGKMLDAMTQNDEIFTTSTPISGKEFMYLTNDADSYVDYVVLCIYKKEYLRKNNLYFKPRITYEDILFSYIAFWKAKKIQHTEDFIYYYRQREGSITRTSRKYLDIFFVYDFLADFILQEKIEHPRITMDIISQIRSLSKKEKFFNDIVYKKLWKLPKKNIKSIRNLIDLYIRKYFCKKISYESIKGVGNDPDKK</sequence>
<dbReference type="CDD" id="cd00761">
    <property type="entry name" value="Glyco_tranf_GTA_type"/>
    <property type="match status" value="1"/>
</dbReference>
<keyword evidence="2" id="KW-0808">Transferase</keyword>
<dbReference type="AlphaFoldDB" id="A0A162IT74"/>
<name>A0A162IT74_9FUSO</name>
<dbReference type="eggNOG" id="COG1216">
    <property type="taxonomic scope" value="Bacteria"/>
</dbReference>
<dbReference type="Proteomes" id="UP000075816">
    <property type="component" value="Unassembled WGS sequence"/>
</dbReference>
<organism evidence="4 5">
    <name type="scientific">Fusobacterium necrophorum subsp. funduliforme</name>
    <dbReference type="NCBI Taxonomy" id="143387"/>
    <lineage>
        <taxon>Bacteria</taxon>
        <taxon>Fusobacteriati</taxon>
        <taxon>Fusobacteriota</taxon>
        <taxon>Fusobacteriia</taxon>
        <taxon>Fusobacteriales</taxon>
        <taxon>Fusobacteriaceae</taxon>
        <taxon>Fusobacterium</taxon>
    </lineage>
</organism>
<dbReference type="PANTHER" id="PTHR22916">
    <property type="entry name" value="GLYCOSYLTRANSFERASE"/>
    <property type="match status" value="1"/>
</dbReference>
<feature type="domain" description="Glycosyltransferase 2-like" evidence="3">
    <location>
        <begin position="7"/>
        <end position="144"/>
    </location>
</feature>
<comment type="caution">
    <text evidence="4">The sequence shown here is derived from an EMBL/GenBank/DDBJ whole genome shotgun (WGS) entry which is preliminary data.</text>
</comment>
<accession>A0A162IT74</accession>
<reference evidence="4 5" key="1">
    <citation type="submission" date="2016-03" db="EMBL/GenBank/DDBJ databases">
        <title>Comparative genomics of human isolates of Fusobacterium necrophorum.</title>
        <authorList>
            <person name="Jensen A."/>
            <person name="Bank S."/>
            <person name="Andersen P.S."/>
            <person name="Kristensen L.H."/>
            <person name="Prag J."/>
        </authorList>
    </citation>
    <scope>NUCLEOTIDE SEQUENCE [LARGE SCALE GENOMIC DNA]</scope>
    <source>
        <strain evidence="4 5">LS_1264</strain>
    </source>
</reference>